<evidence type="ECO:0000313" key="4">
    <source>
        <dbReference type="Proteomes" id="UP000595857"/>
    </source>
</evidence>
<dbReference type="RefSeq" id="WP_201634397.1">
    <property type="nucleotide sequence ID" value="NZ_CP068046.1"/>
</dbReference>
<dbReference type="InterPro" id="IPR005654">
    <property type="entry name" value="ATPase_AFG1-like"/>
</dbReference>
<dbReference type="Proteomes" id="UP000595857">
    <property type="component" value="Chromosome"/>
</dbReference>
<dbReference type="NCBIfam" id="NF040713">
    <property type="entry name" value="ZapE"/>
    <property type="match status" value="1"/>
</dbReference>
<dbReference type="PANTHER" id="PTHR12169">
    <property type="entry name" value="ATPASE N2B"/>
    <property type="match status" value="1"/>
</dbReference>
<dbReference type="EMBL" id="CP068046">
    <property type="protein sequence ID" value="QQR39768.1"/>
    <property type="molecule type" value="Genomic_DNA"/>
</dbReference>
<protein>
    <submittedName>
        <fullName evidence="3">AFG1 family ATPase</fullName>
    </submittedName>
</protein>
<dbReference type="PANTHER" id="PTHR12169:SF6">
    <property type="entry name" value="AFG1-LIKE ATPASE"/>
    <property type="match status" value="1"/>
</dbReference>
<evidence type="ECO:0000313" key="3">
    <source>
        <dbReference type="EMBL" id="QQR39768.1"/>
    </source>
</evidence>
<proteinExistence type="predicted"/>
<evidence type="ECO:0000256" key="2">
    <source>
        <dbReference type="ARBA" id="ARBA00022840"/>
    </source>
</evidence>
<keyword evidence="2" id="KW-0067">ATP-binding</keyword>
<accession>A0ABX7C675</accession>
<keyword evidence="4" id="KW-1185">Reference proteome</keyword>
<evidence type="ECO:0000256" key="1">
    <source>
        <dbReference type="ARBA" id="ARBA00022741"/>
    </source>
</evidence>
<gene>
    <name evidence="3" type="ORF">JI748_01755</name>
</gene>
<dbReference type="SUPFAM" id="SSF52540">
    <property type="entry name" value="P-loop containing nucleoside triphosphate hydrolases"/>
    <property type="match status" value="1"/>
</dbReference>
<sequence>MTSTTVRTAYDDLVTRGALTPDPAQRDAAAELDRVLADLVAHKPRTGLLSFFDKPKPVRGLYLYGDVGRGKTMLMDLFFAAVPFAEKRRVHFHEFMDEVHAGIATFRKSAKGDDADPVEAVVKPILRSGLRLLCLDEFHVHDITNAMLLDRLFGKLFAGGVTLVATSNVPPDGLYKDGLNRQLFLPFIALLKQQTVVADLPSTQDYRRLKFAGQQVYIFGTGPDVTAAMDRLWLRLTGGEQGAPGVVESIGRQIPVPLMAMGAARFRFADLCEKPLGTRDFVRIAHQFDSILIDAIPQMDRTKSDAAKRFILLIDSLYDRGVKLAASFAVPLEQLGADDKTAFEFQRTLSRLTEMQSEEYLAKGLRETASTSV</sequence>
<reference evidence="3 4" key="1">
    <citation type="submission" date="2021-01" db="EMBL/GenBank/DDBJ databases">
        <title>Genome seq and assembly of Devosia sp. LEGU1.</title>
        <authorList>
            <person name="Chhetri G."/>
        </authorList>
    </citation>
    <scope>NUCLEOTIDE SEQUENCE [LARGE SCALE GENOMIC DNA]</scope>
    <source>
        <strain evidence="3 4">LEGU1</strain>
    </source>
</reference>
<keyword evidence="1" id="KW-0547">Nucleotide-binding</keyword>
<dbReference type="Pfam" id="PF03969">
    <property type="entry name" value="AFG1_ATPase"/>
    <property type="match status" value="1"/>
</dbReference>
<dbReference type="InterPro" id="IPR027417">
    <property type="entry name" value="P-loop_NTPase"/>
</dbReference>
<organism evidence="3 4">
    <name type="scientific">Devosia rhizoryzae</name>
    <dbReference type="NCBI Taxonomy" id="2774137"/>
    <lineage>
        <taxon>Bacteria</taxon>
        <taxon>Pseudomonadati</taxon>
        <taxon>Pseudomonadota</taxon>
        <taxon>Alphaproteobacteria</taxon>
        <taxon>Hyphomicrobiales</taxon>
        <taxon>Devosiaceae</taxon>
        <taxon>Devosia</taxon>
    </lineage>
</organism>
<name>A0ABX7C675_9HYPH</name>
<dbReference type="Gene3D" id="3.40.50.300">
    <property type="entry name" value="P-loop containing nucleotide triphosphate hydrolases"/>
    <property type="match status" value="1"/>
</dbReference>